<keyword evidence="3 7" id="KW-0812">Transmembrane</keyword>
<evidence type="ECO:0000256" key="4">
    <source>
        <dbReference type="ARBA" id="ARBA00022989"/>
    </source>
</evidence>
<feature type="transmembrane region" description="Helical" evidence="7">
    <location>
        <begin position="62"/>
        <end position="92"/>
    </location>
</feature>
<organism evidence="8 9">
    <name type="scientific">Stackebrandtia endophytica</name>
    <dbReference type="NCBI Taxonomy" id="1496996"/>
    <lineage>
        <taxon>Bacteria</taxon>
        <taxon>Bacillati</taxon>
        <taxon>Actinomycetota</taxon>
        <taxon>Actinomycetes</taxon>
        <taxon>Glycomycetales</taxon>
        <taxon>Glycomycetaceae</taxon>
        <taxon>Stackebrandtia</taxon>
    </lineage>
</organism>
<dbReference type="PANTHER" id="PTHR47089:SF1">
    <property type="entry name" value="GUANOSINE ABC TRANSPORTER PERMEASE PROTEIN NUPP"/>
    <property type="match status" value="1"/>
</dbReference>
<dbReference type="CDD" id="cd06580">
    <property type="entry name" value="TM_PBP1_transp_TpRbsC_like"/>
    <property type="match status" value="1"/>
</dbReference>
<feature type="transmembrane region" description="Helical" evidence="7">
    <location>
        <begin position="348"/>
        <end position="368"/>
    </location>
</feature>
<comment type="caution">
    <text evidence="8">The sequence shown here is derived from an EMBL/GenBank/DDBJ whole genome shotgun (WGS) entry which is preliminary data.</text>
</comment>
<keyword evidence="5 7" id="KW-0472">Membrane</keyword>
<evidence type="ECO:0000256" key="5">
    <source>
        <dbReference type="ARBA" id="ARBA00023136"/>
    </source>
</evidence>
<evidence type="ECO:0000313" key="9">
    <source>
        <dbReference type="Proteomes" id="UP000317043"/>
    </source>
</evidence>
<feature type="compositionally biased region" description="Low complexity" evidence="6">
    <location>
        <begin position="20"/>
        <end position="33"/>
    </location>
</feature>
<proteinExistence type="predicted"/>
<dbReference type="PANTHER" id="PTHR47089">
    <property type="entry name" value="ABC TRANSPORTER, PERMEASE PROTEIN"/>
    <property type="match status" value="1"/>
</dbReference>
<keyword evidence="2" id="KW-1003">Cell membrane</keyword>
<feature type="transmembrane region" description="Helical" evidence="7">
    <location>
        <begin position="298"/>
        <end position="318"/>
    </location>
</feature>
<protein>
    <submittedName>
        <fullName evidence="8">Nucleoside ABC transporter membrane protein</fullName>
    </submittedName>
</protein>
<name>A0A543ATY2_9ACTN</name>
<comment type="subcellular location">
    <subcellularLocation>
        <location evidence="1">Cell membrane</location>
        <topology evidence="1">Multi-pass membrane protein</topology>
    </subcellularLocation>
</comment>
<keyword evidence="4 7" id="KW-1133">Transmembrane helix</keyword>
<evidence type="ECO:0000256" key="2">
    <source>
        <dbReference type="ARBA" id="ARBA00022475"/>
    </source>
</evidence>
<dbReference type="Pfam" id="PF02653">
    <property type="entry name" value="BPD_transp_2"/>
    <property type="match status" value="1"/>
</dbReference>
<feature type="region of interest" description="Disordered" evidence="6">
    <location>
        <begin position="1"/>
        <end position="49"/>
    </location>
</feature>
<feature type="transmembrane region" description="Helical" evidence="7">
    <location>
        <begin position="188"/>
        <end position="208"/>
    </location>
</feature>
<accession>A0A543ATY2</accession>
<feature type="transmembrane region" description="Helical" evidence="7">
    <location>
        <begin position="240"/>
        <end position="259"/>
    </location>
</feature>
<feature type="transmembrane region" description="Helical" evidence="7">
    <location>
        <begin position="158"/>
        <end position="176"/>
    </location>
</feature>
<reference evidence="8 9" key="1">
    <citation type="submission" date="2019-06" db="EMBL/GenBank/DDBJ databases">
        <title>Sequencing the genomes of 1000 actinobacteria strains.</title>
        <authorList>
            <person name="Klenk H.-P."/>
        </authorList>
    </citation>
    <scope>NUCLEOTIDE SEQUENCE [LARGE SCALE GENOMIC DNA]</scope>
    <source>
        <strain evidence="8 9">DSM 45928</strain>
    </source>
</reference>
<feature type="compositionally biased region" description="Basic and acidic residues" evidence="6">
    <location>
        <begin position="1"/>
        <end position="18"/>
    </location>
</feature>
<evidence type="ECO:0000256" key="1">
    <source>
        <dbReference type="ARBA" id="ARBA00004651"/>
    </source>
</evidence>
<evidence type="ECO:0000256" key="3">
    <source>
        <dbReference type="ARBA" id="ARBA00022692"/>
    </source>
</evidence>
<dbReference type="EMBL" id="VFOW01000001">
    <property type="protein sequence ID" value="TQL76028.1"/>
    <property type="molecule type" value="Genomic_DNA"/>
</dbReference>
<dbReference type="AlphaFoldDB" id="A0A543ATY2"/>
<dbReference type="GO" id="GO:0022857">
    <property type="term" value="F:transmembrane transporter activity"/>
    <property type="evidence" value="ECO:0007669"/>
    <property type="project" value="InterPro"/>
</dbReference>
<evidence type="ECO:0000256" key="7">
    <source>
        <dbReference type="SAM" id="Phobius"/>
    </source>
</evidence>
<sequence length="465" mass="47896">MTDVNDSGRSEEERDPEKQAAATETEASSSAETPDTDSELQQADAEVKEAEERRQRGFVSSFFGFVTTANTFMVTVYSFLMAMVIGAVLIIVSDPVVRGTFTYFFSQPGDALSASWNAVSSAYAGLFSGAILNFETLGEYLDGETALGRVLAPISETLTYSAPLILAGLAVGLAFRAGLFNIGAQGQVIMGTVGAAIVGFGLGLPMWLHLPLALLGGALAGALFGAVPGALKAWTGAHEVITSIMLNYVALAALGWIIGTKFVKDPDPDKRYAISKAADETAILPRLSDVFGINESGLRANIGILIAIAAGLAVAWLLSKSTLGYRMRAVGLNADASRTAGMSVPNTYITTMGLAGGLAGLAGAVTVLGISPYALTHGVAGQIGFDGITVALLGRAKPGGVIAAGLLFGAMRAGASTMQSIIPIDMVTLLQALIVIFIAAPALVKAMLRLKVPAGGLATSTAKGW</sequence>
<feature type="transmembrane region" description="Helical" evidence="7">
    <location>
        <begin position="214"/>
        <end position="233"/>
    </location>
</feature>
<dbReference type="GO" id="GO:0005886">
    <property type="term" value="C:plasma membrane"/>
    <property type="evidence" value="ECO:0007669"/>
    <property type="project" value="UniProtKB-SubCell"/>
</dbReference>
<evidence type="ECO:0000256" key="6">
    <source>
        <dbReference type="SAM" id="MobiDB-lite"/>
    </source>
</evidence>
<dbReference type="Proteomes" id="UP000317043">
    <property type="component" value="Unassembled WGS sequence"/>
</dbReference>
<dbReference type="OrthoDB" id="45037at2"/>
<dbReference type="InterPro" id="IPR001851">
    <property type="entry name" value="ABC_transp_permease"/>
</dbReference>
<keyword evidence="9" id="KW-1185">Reference proteome</keyword>
<dbReference type="RefSeq" id="WP_142036814.1">
    <property type="nucleotide sequence ID" value="NZ_JBHTGS010000001.1"/>
</dbReference>
<gene>
    <name evidence="8" type="ORF">FB566_1548</name>
</gene>
<feature type="transmembrane region" description="Helical" evidence="7">
    <location>
        <begin position="428"/>
        <end position="448"/>
    </location>
</feature>
<evidence type="ECO:0000313" key="8">
    <source>
        <dbReference type="EMBL" id="TQL76028.1"/>
    </source>
</evidence>
<dbReference type="InParanoid" id="A0A543ATY2"/>